<reference evidence="10 13" key="2">
    <citation type="submission" date="2018-08" db="EMBL/GenBank/DDBJ databases">
        <title>Complete genome of the Arcobacter molluscorum type strain LMG 25693.</title>
        <authorList>
            <person name="Miller W.G."/>
            <person name="Yee E."/>
            <person name="Bono J.L."/>
        </authorList>
    </citation>
    <scope>NUCLEOTIDE SEQUENCE [LARGE SCALE GENOMIC DNA]</scope>
    <source>
        <strain evidence="10 13">CECT 7696</strain>
    </source>
</reference>
<dbReference type="SUPFAM" id="SSF54534">
    <property type="entry name" value="FKBP-like"/>
    <property type="match status" value="1"/>
</dbReference>
<dbReference type="GO" id="GO:0070063">
    <property type="term" value="F:RNA polymerase binding"/>
    <property type="evidence" value="ECO:0007669"/>
    <property type="project" value="InterPro"/>
</dbReference>
<name>A0A2G1DKP6_9BACT</name>
<dbReference type="InterPro" id="IPR022691">
    <property type="entry name" value="Tscrpt_elong_fac_GreA/B_N"/>
</dbReference>
<sequence>MKELITEHGFRKFVDEFNHLLKVEKPHWIKEKEIAAQFGDRSENAEYISAKEQIRNIDKRLRFLDKIIKNSNVINIDEIPHNKVNFGSRVTLFDLELEEQKEFTIVGTYETNPKYNFISNKSPLGKKLLGKSIDDEIELFINDKLFEYEVINIEKFDFNLKDIKVLD</sequence>
<dbReference type="InterPro" id="IPR001437">
    <property type="entry name" value="Tscrpt_elong_fac_GreA/B_C"/>
</dbReference>
<feature type="domain" description="Transcription elongation factor GreA/GreB C-terminal" evidence="8">
    <location>
        <begin position="80"/>
        <end position="154"/>
    </location>
</feature>
<evidence type="ECO:0000256" key="1">
    <source>
        <dbReference type="ARBA" id="ARBA00008213"/>
    </source>
</evidence>
<dbReference type="Gene3D" id="1.10.287.180">
    <property type="entry name" value="Transcription elongation factor, GreA/GreB, N-terminal domain"/>
    <property type="match status" value="1"/>
</dbReference>
<reference evidence="11 12" key="1">
    <citation type="submission" date="2017-09" db="EMBL/GenBank/DDBJ databases">
        <title>Arcobacter canalis sp. nov., a new species isolated from a water canal contaminated with urban sewage.</title>
        <authorList>
            <person name="Perez-Cataluna A."/>
            <person name="Salas-Masso N."/>
            <person name="Figueras M.J."/>
        </authorList>
    </citation>
    <scope>NUCLEOTIDE SEQUENCE [LARGE SCALE GENOMIC DNA]</scope>
    <source>
        <strain evidence="11 12">F98-3</strain>
    </source>
</reference>
<dbReference type="PIRSF" id="PIRSF006092">
    <property type="entry name" value="GreA_GreB"/>
    <property type="match status" value="1"/>
</dbReference>
<keyword evidence="5 7" id="KW-0804">Transcription</keyword>
<proteinExistence type="inferred from homology"/>
<keyword evidence="11" id="KW-0648">Protein biosynthesis</keyword>
<dbReference type="InterPro" id="IPR023459">
    <property type="entry name" value="Tscrpt_elong_fac_GreA/B_fam"/>
</dbReference>
<dbReference type="AlphaFoldDB" id="A0A2G1DKP6"/>
<comment type="similarity">
    <text evidence="1 7">Belongs to the GreA/GreB family.</text>
</comment>
<dbReference type="KEGG" id="amol:AMOL_1712"/>
<keyword evidence="4 7" id="KW-0238">DNA-binding</keyword>
<dbReference type="FunFam" id="1.10.287.180:FF:000001">
    <property type="entry name" value="Transcription elongation factor GreA"/>
    <property type="match status" value="1"/>
</dbReference>
<dbReference type="Proteomes" id="UP000221222">
    <property type="component" value="Unassembled WGS sequence"/>
</dbReference>
<dbReference type="Pfam" id="PF03449">
    <property type="entry name" value="GreA_GreB_N"/>
    <property type="match status" value="1"/>
</dbReference>
<organism evidence="11 12">
    <name type="scientific">Malaciobacter molluscorum LMG 25693</name>
    <dbReference type="NCBI Taxonomy" id="870501"/>
    <lineage>
        <taxon>Bacteria</taxon>
        <taxon>Pseudomonadati</taxon>
        <taxon>Campylobacterota</taxon>
        <taxon>Epsilonproteobacteria</taxon>
        <taxon>Campylobacterales</taxon>
        <taxon>Arcobacteraceae</taxon>
        <taxon>Malaciobacter</taxon>
    </lineage>
</organism>
<evidence type="ECO:0000256" key="7">
    <source>
        <dbReference type="HAMAP-Rule" id="MF_00105"/>
    </source>
</evidence>
<accession>A0A2G1DKP6</accession>
<keyword evidence="3 7" id="KW-0805">Transcription regulation</keyword>
<evidence type="ECO:0000256" key="3">
    <source>
        <dbReference type="ARBA" id="ARBA00023015"/>
    </source>
</evidence>
<dbReference type="InterPro" id="IPR028624">
    <property type="entry name" value="Tscrpt_elong_fac_GreA/B"/>
</dbReference>
<evidence type="ECO:0000256" key="6">
    <source>
        <dbReference type="ARBA" id="ARBA00030776"/>
    </source>
</evidence>
<keyword evidence="11" id="KW-0251">Elongation factor</keyword>
<dbReference type="GO" id="GO:0032784">
    <property type="term" value="P:regulation of DNA-templated transcription elongation"/>
    <property type="evidence" value="ECO:0007669"/>
    <property type="project" value="UniProtKB-UniRule"/>
</dbReference>
<dbReference type="EMBL" id="CP032098">
    <property type="protein sequence ID" value="AXX92677.1"/>
    <property type="molecule type" value="Genomic_DNA"/>
</dbReference>
<dbReference type="SUPFAM" id="SSF46557">
    <property type="entry name" value="GreA transcript cleavage protein, N-terminal domain"/>
    <property type="match status" value="1"/>
</dbReference>
<dbReference type="GO" id="GO:0003677">
    <property type="term" value="F:DNA binding"/>
    <property type="evidence" value="ECO:0007669"/>
    <property type="project" value="UniProtKB-UniRule"/>
</dbReference>
<dbReference type="InterPro" id="IPR036805">
    <property type="entry name" value="Tscrpt_elong_fac_GreA/B_N_sf"/>
</dbReference>
<evidence type="ECO:0000259" key="8">
    <source>
        <dbReference type="Pfam" id="PF01272"/>
    </source>
</evidence>
<feature type="domain" description="Transcription elongation factor GreA/GreB N-terminal" evidence="9">
    <location>
        <begin position="4"/>
        <end position="73"/>
    </location>
</feature>
<evidence type="ECO:0000256" key="2">
    <source>
        <dbReference type="ARBA" id="ARBA00013729"/>
    </source>
</evidence>
<evidence type="ECO:0000313" key="12">
    <source>
        <dbReference type="Proteomes" id="UP000221222"/>
    </source>
</evidence>
<comment type="function">
    <text evidence="7">Necessary for efficient RNA polymerase transcription elongation past template-encoded arresting sites. The arresting sites in DNA have the property of trapping a certain fraction of elongating RNA polymerases that pass through, resulting in locked ternary complexes. Cleavage of the nascent transcript by cleavage factors such as GreA or GreB allows the resumption of elongation from the new 3'terminus. GreA releases sequences of 2 to 3 nucleotides.</text>
</comment>
<dbReference type="Proteomes" id="UP000262712">
    <property type="component" value="Chromosome"/>
</dbReference>
<evidence type="ECO:0000313" key="11">
    <source>
        <dbReference type="EMBL" id="PHO19095.1"/>
    </source>
</evidence>
<evidence type="ECO:0000256" key="4">
    <source>
        <dbReference type="ARBA" id="ARBA00023125"/>
    </source>
</evidence>
<evidence type="ECO:0000313" key="10">
    <source>
        <dbReference type="EMBL" id="AXX92677.1"/>
    </source>
</evidence>
<dbReference type="InterPro" id="IPR036953">
    <property type="entry name" value="GreA/GreB_C_sf"/>
</dbReference>
<protein>
    <recommendedName>
        <fullName evidence="2 7">Transcription elongation factor GreA</fullName>
    </recommendedName>
    <alternativeName>
        <fullName evidence="6 7">Transcript cleavage factor GreA</fullName>
    </alternativeName>
</protein>
<dbReference type="RefSeq" id="WP_099341455.1">
    <property type="nucleotide sequence ID" value="NZ_CP032098.1"/>
</dbReference>
<dbReference type="GO" id="GO:0006354">
    <property type="term" value="P:DNA-templated transcription elongation"/>
    <property type="evidence" value="ECO:0007669"/>
    <property type="project" value="TreeGrafter"/>
</dbReference>
<evidence type="ECO:0000256" key="5">
    <source>
        <dbReference type="ARBA" id="ARBA00023163"/>
    </source>
</evidence>
<evidence type="ECO:0000259" key="9">
    <source>
        <dbReference type="Pfam" id="PF03449"/>
    </source>
</evidence>
<gene>
    <name evidence="10" type="primary">greB</name>
    <name evidence="7" type="synonym">greA</name>
    <name evidence="10" type="ORF">AMOL_1712</name>
    <name evidence="11" type="ORF">CPU12_02295</name>
</gene>
<dbReference type="PANTHER" id="PTHR30437:SF6">
    <property type="entry name" value="TRANSCRIPTION ELONGATION FACTOR GREB"/>
    <property type="match status" value="1"/>
</dbReference>
<dbReference type="Gene3D" id="3.10.50.30">
    <property type="entry name" value="Transcription elongation factor, GreA/GreB, C-terminal domain"/>
    <property type="match status" value="1"/>
</dbReference>
<dbReference type="EMBL" id="NXFY01000002">
    <property type="protein sequence ID" value="PHO19095.1"/>
    <property type="molecule type" value="Genomic_DNA"/>
</dbReference>
<dbReference type="GO" id="GO:0003746">
    <property type="term" value="F:translation elongation factor activity"/>
    <property type="evidence" value="ECO:0007669"/>
    <property type="project" value="UniProtKB-KW"/>
</dbReference>
<evidence type="ECO:0000313" key="13">
    <source>
        <dbReference type="Proteomes" id="UP000262712"/>
    </source>
</evidence>
<dbReference type="Pfam" id="PF01272">
    <property type="entry name" value="GreA_GreB"/>
    <property type="match status" value="1"/>
</dbReference>
<dbReference type="HAMAP" id="MF_00105">
    <property type="entry name" value="GreA_GreB"/>
    <property type="match status" value="1"/>
</dbReference>
<dbReference type="PANTHER" id="PTHR30437">
    <property type="entry name" value="TRANSCRIPTION ELONGATION FACTOR GREA"/>
    <property type="match status" value="1"/>
</dbReference>
<keyword evidence="12" id="KW-1185">Reference proteome</keyword>